<evidence type="ECO:0000313" key="2">
    <source>
        <dbReference type="Proteomes" id="UP000008553"/>
    </source>
</evidence>
<dbReference type="PaxDb" id="73239-Q7RST2"/>
<organism evidence="1 2">
    <name type="scientific">Plasmodium yoelii yoelii</name>
    <dbReference type="NCBI Taxonomy" id="73239"/>
    <lineage>
        <taxon>Eukaryota</taxon>
        <taxon>Sar</taxon>
        <taxon>Alveolata</taxon>
        <taxon>Apicomplexa</taxon>
        <taxon>Aconoidasida</taxon>
        <taxon>Haemosporida</taxon>
        <taxon>Plasmodiidae</taxon>
        <taxon>Plasmodium</taxon>
        <taxon>Plasmodium (Vinckeia)</taxon>
    </lineage>
</organism>
<name>Q7RST2_PLAYO</name>
<sequence length="96" mass="11479">MVFIPVEEIFRMFPKFSKDRVTFLRRYSFFSLFLGIAAVCKAHTPDFSQIQFKPSFFYKNHLEKLKKNGIIDEENKLSEQYIYIYTHSNEVVSIII</sequence>
<dbReference type="Proteomes" id="UP000008553">
    <property type="component" value="Unassembled WGS sequence"/>
</dbReference>
<evidence type="ECO:0000313" key="1">
    <source>
        <dbReference type="EMBL" id="EAA22279.1"/>
    </source>
</evidence>
<reference evidence="1 2" key="1">
    <citation type="journal article" date="2002" name="Nature">
        <title>Genome sequence and comparative analysis of the model rodent malaria parasite Plasmodium yoelii yoelii.</title>
        <authorList>
            <person name="Carlton J.M."/>
            <person name="Angiuoli S.V."/>
            <person name="Suh B.B."/>
            <person name="Kooij T.W."/>
            <person name="Pertea M."/>
            <person name="Silva J.C."/>
            <person name="Ermolaeva M.D."/>
            <person name="Allen J.E."/>
            <person name="Selengut J.D."/>
            <person name="Koo H.L."/>
            <person name="Peterson J.D."/>
            <person name="Pop M."/>
            <person name="Kosack D.S."/>
            <person name="Shumway M.F."/>
            <person name="Bidwell S.L."/>
            <person name="Shallom S.J."/>
            <person name="van Aken S.E."/>
            <person name="Riedmuller S.B."/>
            <person name="Feldblyum T.V."/>
            <person name="Cho J.K."/>
            <person name="Quackenbush J."/>
            <person name="Sedegah M."/>
            <person name="Shoaibi A."/>
            <person name="Cummings L.M."/>
            <person name="Florens L."/>
            <person name="Yates J.R."/>
            <person name="Raine J.D."/>
            <person name="Sinden R.E."/>
            <person name="Harris M.A."/>
            <person name="Cunningham D.A."/>
            <person name="Preiser P.R."/>
            <person name="Bergman L.W."/>
            <person name="Vaidya A.B."/>
            <person name="van Lin L.H."/>
            <person name="Janse C.J."/>
            <person name="Waters A.P."/>
            <person name="Smith H.O."/>
            <person name="White O.R."/>
            <person name="Salzberg S.L."/>
            <person name="Venter J.C."/>
            <person name="Fraser C.M."/>
            <person name="Hoffman S.L."/>
            <person name="Gardner M.J."/>
            <person name="Carucci D.J."/>
        </authorList>
    </citation>
    <scope>NUCLEOTIDE SEQUENCE [LARGE SCALE GENOMIC DNA]</scope>
    <source>
        <strain evidence="1 2">17XNL</strain>
    </source>
</reference>
<comment type="caution">
    <text evidence="1">The sequence shown here is derived from an EMBL/GenBank/DDBJ whole genome shotgun (WGS) entry which is preliminary data.</text>
</comment>
<dbReference type="KEGG" id="pyo:PY17X_0924700"/>
<dbReference type="AlphaFoldDB" id="Q7RST2"/>
<accession>Q7RST2</accession>
<protein>
    <submittedName>
        <fullName evidence="1">Uncharacterized protein</fullName>
    </submittedName>
</protein>
<dbReference type="EMBL" id="AABL01000077">
    <property type="protein sequence ID" value="EAA22279.1"/>
    <property type="molecule type" value="Genomic_DNA"/>
</dbReference>
<dbReference type="InParanoid" id="Q7RST2"/>
<keyword evidence="2" id="KW-1185">Reference proteome</keyword>
<gene>
    <name evidence="1" type="ORF">PY00271</name>
</gene>
<dbReference type="FunCoup" id="Q7RST2">
    <property type="interactions" value="1"/>
</dbReference>
<proteinExistence type="predicted"/>